<accession>A0ABV5JWC2</accession>
<dbReference type="InterPro" id="IPR025705">
    <property type="entry name" value="Beta_hexosaminidase_sua/sub"/>
</dbReference>
<dbReference type="CDD" id="cd06563">
    <property type="entry name" value="GH20_chitobiase-like"/>
    <property type="match status" value="1"/>
</dbReference>
<dbReference type="Gene3D" id="3.30.379.10">
    <property type="entry name" value="Chitobiase/beta-hexosaminidase domain 2-like"/>
    <property type="match status" value="1"/>
</dbReference>
<dbReference type="SUPFAM" id="SSF55545">
    <property type="entry name" value="beta-N-acetylhexosaminidase-like domain"/>
    <property type="match status" value="1"/>
</dbReference>
<comment type="similarity">
    <text evidence="2">Belongs to the glycosyl hydrolase 20 family.</text>
</comment>
<evidence type="ECO:0000259" key="6">
    <source>
        <dbReference type="Pfam" id="PF00728"/>
    </source>
</evidence>
<evidence type="ECO:0000259" key="7">
    <source>
        <dbReference type="Pfam" id="PF02838"/>
    </source>
</evidence>
<dbReference type="InterPro" id="IPR029018">
    <property type="entry name" value="Hex-like_dom2"/>
</dbReference>
<dbReference type="PANTHER" id="PTHR22600:SF57">
    <property type="entry name" value="BETA-N-ACETYLHEXOSAMINIDASE"/>
    <property type="match status" value="1"/>
</dbReference>
<dbReference type="Gene3D" id="3.20.20.80">
    <property type="entry name" value="Glycosidases"/>
    <property type="match status" value="1"/>
</dbReference>
<dbReference type="InterPro" id="IPR015882">
    <property type="entry name" value="HEX_bac_N"/>
</dbReference>
<evidence type="ECO:0000313" key="8">
    <source>
        <dbReference type="EMBL" id="MFB9270737.1"/>
    </source>
</evidence>
<gene>
    <name evidence="8" type="ORF">ACFFT3_02460</name>
</gene>
<dbReference type="EC" id="3.2.1.52" evidence="3"/>
<dbReference type="RefSeq" id="WP_229714362.1">
    <property type="nucleotide sequence ID" value="NZ_BMNS01000001.1"/>
</dbReference>
<feature type="domain" description="Beta-hexosaminidase bacterial type N-terminal" evidence="7">
    <location>
        <begin position="54"/>
        <end position="174"/>
    </location>
</feature>
<evidence type="ECO:0000256" key="3">
    <source>
        <dbReference type="ARBA" id="ARBA00012663"/>
    </source>
</evidence>
<keyword evidence="9" id="KW-1185">Reference proteome</keyword>
<reference evidence="8 9" key="1">
    <citation type="submission" date="2024-09" db="EMBL/GenBank/DDBJ databases">
        <authorList>
            <person name="Sun Q."/>
            <person name="Mori K."/>
        </authorList>
    </citation>
    <scope>NUCLEOTIDE SEQUENCE [LARGE SCALE GENOMIC DNA]</scope>
    <source>
        <strain evidence="8 9">JCM 13034</strain>
    </source>
</reference>
<comment type="caution">
    <text evidence="8">The sequence shown here is derived from an EMBL/GenBank/DDBJ whole genome shotgun (WGS) entry which is preliminary data.</text>
</comment>
<evidence type="ECO:0000256" key="5">
    <source>
        <dbReference type="ARBA" id="ARBA00023295"/>
    </source>
</evidence>
<dbReference type="InterPro" id="IPR017853">
    <property type="entry name" value="GH"/>
</dbReference>
<protein>
    <recommendedName>
        <fullName evidence="3">beta-N-acetylhexosaminidase</fullName>
        <ecNumber evidence="3">3.2.1.52</ecNumber>
    </recommendedName>
</protein>
<feature type="domain" description="Glycoside hydrolase family 20 catalytic" evidence="6">
    <location>
        <begin position="178"/>
        <end position="545"/>
    </location>
</feature>
<evidence type="ECO:0000256" key="2">
    <source>
        <dbReference type="ARBA" id="ARBA00006285"/>
    </source>
</evidence>
<dbReference type="SUPFAM" id="SSF51445">
    <property type="entry name" value="(Trans)glycosidases"/>
    <property type="match status" value="1"/>
</dbReference>
<dbReference type="Pfam" id="PF02838">
    <property type="entry name" value="Glyco_hydro_20b"/>
    <property type="match status" value="1"/>
</dbReference>
<comment type="catalytic activity">
    <reaction evidence="1">
        <text>Hydrolysis of terminal non-reducing N-acetyl-D-hexosamine residues in N-acetyl-beta-D-hexosaminides.</text>
        <dbReference type="EC" id="3.2.1.52"/>
    </reaction>
</comment>
<evidence type="ECO:0000313" key="9">
    <source>
        <dbReference type="Proteomes" id="UP001589665"/>
    </source>
</evidence>
<dbReference type="InterPro" id="IPR015883">
    <property type="entry name" value="Glyco_hydro_20_cat"/>
</dbReference>
<proteinExistence type="inferred from homology"/>
<dbReference type="EMBL" id="JBHMDX010000001">
    <property type="protein sequence ID" value="MFB9270737.1"/>
    <property type="molecule type" value="Genomic_DNA"/>
</dbReference>
<keyword evidence="4" id="KW-0378">Hydrolase</keyword>
<keyword evidence="5" id="KW-0326">Glycosidase</keyword>
<dbReference type="Pfam" id="PF00728">
    <property type="entry name" value="Glyco_hydro_20"/>
    <property type="match status" value="1"/>
</dbReference>
<dbReference type="Proteomes" id="UP001589665">
    <property type="component" value="Unassembled WGS sequence"/>
</dbReference>
<dbReference type="PRINTS" id="PR00738">
    <property type="entry name" value="GLHYDRLASE20"/>
</dbReference>
<sequence>MGIDGSNIQITINIKQVLIFNNKIMRIAFLMIVSFLTISCSNKYKDTVNTAQEYPIIPKPLAMEISTGKFLVDAKTKISGEESLEKEGTFLAELLGAVSGETIQFSSEESNGDILLKLDETIENEEGYELLVTYNKIVISGKTPKGIFYGIQTLRQLINSDLEDLTIPAVTIKDNPRFVYRGMHLDVARHFFPVEFIKKYIDLIAMHKMNTFHWHLTEDQGWRIEIKKYPKLTEIGAWRNGTIIGHHPGTGNTETKYGGFYTQEEVKEVVKYATENHVTVIPEIELPGHGSAAIAAYPFLSCFPNEPTKVTKDMGSKAGKEIQANGTPKIVQETWGVFDDVFCGGNEETFHFLENVLAEVMPLFPSEYIHIGGDECPKGNWKKCPDCQKRIKDNNLKDEHELQSYFIQRIEKFVNANGKKIIGWDEILEGGLAPNATVMSWRGTEGGIVAAKQKHDVIMTPNHSLYFDHYQHKDKDNEPMAIGGLTTVEDVYNYEPMPTELRAEEQKYVLGTQANVWTEYIPTTTQVEYMILPRMTALSEIAWSQPASKDWEDFSERLKHFSEVYEEMGLNYAKHTFERKQ</sequence>
<dbReference type="PANTHER" id="PTHR22600">
    <property type="entry name" value="BETA-HEXOSAMINIDASE"/>
    <property type="match status" value="1"/>
</dbReference>
<name>A0ABV5JWC2_9FLAO</name>
<organism evidence="8 9">
    <name type="scientific">Lutibacter litoralis</name>
    <dbReference type="NCBI Taxonomy" id="321268"/>
    <lineage>
        <taxon>Bacteria</taxon>
        <taxon>Pseudomonadati</taxon>
        <taxon>Bacteroidota</taxon>
        <taxon>Flavobacteriia</taxon>
        <taxon>Flavobacteriales</taxon>
        <taxon>Flavobacteriaceae</taxon>
        <taxon>Lutibacter</taxon>
    </lineage>
</organism>
<evidence type="ECO:0000256" key="1">
    <source>
        <dbReference type="ARBA" id="ARBA00001231"/>
    </source>
</evidence>
<evidence type="ECO:0000256" key="4">
    <source>
        <dbReference type="ARBA" id="ARBA00022801"/>
    </source>
</evidence>